<dbReference type="GO" id="GO:0032502">
    <property type="term" value="P:developmental process"/>
    <property type="evidence" value="ECO:0007669"/>
    <property type="project" value="TreeGrafter"/>
</dbReference>
<evidence type="ECO:0000313" key="2">
    <source>
        <dbReference type="EMBL" id="RNA04699.1"/>
    </source>
</evidence>
<dbReference type="GO" id="GO:0000981">
    <property type="term" value="F:DNA-binding transcription factor activity, RNA polymerase II-specific"/>
    <property type="evidence" value="ECO:0007669"/>
    <property type="project" value="TreeGrafter"/>
</dbReference>
<name>A0A3M7Q0Q4_BRAPC</name>
<dbReference type="InterPro" id="IPR011598">
    <property type="entry name" value="bHLH_dom"/>
</dbReference>
<dbReference type="PANTHER" id="PTHR23349">
    <property type="entry name" value="BASIC HELIX-LOOP-HELIX TRANSCRIPTION FACTOR, TWIST"/>
    <property type="match status" value="1"/>
</dbReference>
<proteinExistence type="predicted"/>
<dbReference type="Pfam" id="PF00010">
    <property type="entry name" value="HLH"/>
    <property type="match status" value="1"/>
</dbReference>
<keyword evidence="3" id="KW-1185">Reference proteome</keyword>
<feature type="domain" description="BHLH" evidence="1">
    <location>
        <begin position="65"/>
        <end position="126"/>
    </location>
</feature>
<dbReference type="OrthoDB" id="6241467at2759"/>
<dbReference type="SMART" id="SM00353">
    <property type="entry name" value="HLH"/>
    <property type="match status" value="1"/>
</dbReference>
<evidence type="ECO:0000313" key="3">
    <source>
        <dbReference type="Proteomes" id="UP000276133"/>
    </source>
</evidence>
<organism evidence="2 3">
    <name type="scientific">Brachionus plicatilis</name>
    <name type="common">Marine rotifer</name>
    <name type="synonym">Brachionus muelleri</name>
    <dbReference type="NCBI Taxonomy" id="10195"/>
    <lineage>
        <taxon>Eukaryota</taxon>
        <taxon>Metazoa</taxon>
        <taxon>Spiralia</taxon>
        <taxon>Gnathifera</taxon>
        <taxon>Rotifera</taxon>
        <taxon>Eurotatoria</taxon>
        <taxon>Monogononta</taxon>
        <taxon>Pseudotrocha</taxon>
        <taxon>Ploima</taxon>
        <taxon>Brachionidae</taxon>
        <taxon>Brachionus</taxon>
    </lineage>
</organism>
<dbReference type="STRING" id="10195.A0A3M7Q0Q4"/>
<dbReference type="Proteomes" id="UP000276133">
    <property type="component" value="Unassembled WGS sequence"/>
</dbReference>
<dbReference type="AlphaFoldDB" id="A0A3M7Q0Q4"/>
<accession>A0A3M7Q0Q4</accession>
<dbReference type="PROSITE" id="PS50888">
    <property type="entry name" value="BHLH"/>
    <property type="match status" value="1"/>
</dbReference>
<gene>
    <name evidence="2" type="ORF">BpHYR1_005657</name>
</gene>
<dbReference type="PANTHER" id="PTHR23349:SF111">
    <property type="entry name" value="BHLH DOMAIN-CONTAINING PROTEIN"/>
    <property type="match status" value="1"/>
</dbReference>
<comment type="caution">
    <text evidence="2">The sequence shown here is derived from an EMBL/GenBank/DDBJ whole genome shotgun (WGS) entry which is preliminary data.</text>
</comment>
<dbReference type="EMBL" id="REGN01007997">
    <property type="protein sequence ID" value="RNA04699.1"/>
    <property type="molecule type" value="Genomic_DNA"/>
</dbReference>
<dbReference type="SUPFAM" id="SSF47459">
    <property type="entry name" value="HLH, helix-loop-helix DNA-binding domain"/>
    <property type="match status" value="1"/>
</dbReference>
<protein>
    <submittedName>
        <fullName evidence="2">Achaete-scute complex T5</fullName>
    </submittedName>
</protein>
<dbReference type="GO" id="GO:0000977">
    <property type="term" value="F:RNA polymerase II transcription regulatory region sequence-specific DNA binding"/>
    <property type="evidence" value="ECO:0007669"/>
    <property type="project" value="TreeGrafter"/>
</dbReference>
<reference evidence="2 3" key="1">
    <citation type="journal article" date="2018" name="Sci. Rep.">
        <title>Genomic signatures of local adaptation to the degree of environmental predictability in rotifers.</title>
        <authorList>
            <person name="Franch-Gras L."/>
            <person name="Hahn C."/>
            <person name="Garcia-Roger E.M."/>
            <person name="Carmona M.J."/>
            <person name="Serra M."/>
            <person name="Gomez A."/>
        </authorList>
    </citation>
    <scope>NUCLEOTIDE SEQUENCE [LARGE SCALE GENOMIC DNA]</scope>
    <source>
        <strain evidence="2">HYR1</strain>
    </source>
</reference>
<sequence length="323" mass="35962">MQSYHIKSELNVLVNSTNSKLEPETPYCRKKLDFQTMGEKKSADSIQSFELSTTSFKKGHFAKAPSNSKRNARERRRVRTINDYFSQLQKYLPHTKPAANGSGLQSAKKMSKVETLKAAIEYIEYLVKFAPANSQQLFQLSKSGSSASSLMSSPASSVCSNSTQILADKFKATLNKACSSPSKVAPSSPSTIQNTSTCSTPKSNCAESVYATSQLQQYQNSYPPGYYNYTECNYYNTNYYYNNQGYSAYPENYENSNSFNGYYPNEVGTAQINIQMSPVNKSNMSSCSSSSLSSTTGSNFYHYNNNDVKAEYYLNECESGLNI</sequence>
<dbReference type="InterPro" id="IPR050283">
    <property type="entry name" value="E-box_TF_Regulators"/>
</dbReference>
<dbReference type="InterPro" id="IPR036638">
    <property type="entry name" value="HLH_DNA-bd_sf"/>
</dbReference>
<dbReference type="Gene3D" id="4.10.280.10">
    <property type="entry name" value="Helix-loop-helix DNA-binding domain"/>
    <property type="match status" value="1"/>
</dbReference>
<evidence type="ECO:0000259" key="1">
    <source>
        <dbReference type="PROSITE" id="PS50888"/>
    </source>
</evidence>
<dbReference type="GO" id="GO:0046983">
    <property type="term" value="F:protein dimerization activity"/>
    <property type="evidence" value="ECO:0007669"/>
    <property type="project" value="InterPro"/>
</dbReference>